<reference evidence="3 5" key="2">
    <citation type="submission" date="2022-05" db="EMBL/GenBank/DDBJ databases">
        <title>Chromosome-level reference genomes for two strains of Caenorhabditis briggsae: an improved platform for comparative genomics.</title>
        <authorList>
            <person name="Stevens L."/>
            <person name="Andersen E.C."/>
        </authorList>
    </citation>
    <scope>NUCLEOTIDE SEQUENCE [LARGE SCALE GENOMIC DNA]</scope>
    <source>
        <strain evidence="3">QX1410_ONT</strain>
        <tissue evidence="3">Whole-organism</tissue>
    </source>
</reference>
<feature type="compositionally biased region" description="Basic and acidic residues" evidence="1">
    <location>
        <begin position="10"/>
        <end position="25"/>
    </location>
</feature>
<proteinExistence type="predicted"/>
<dbReference type="Proteomes" id="UP000827892">
    <property type="component" value="Chromosome II"/>
</dbReference>
<dbReference type="Proteomes" id="UP000829354">
    <property type="component" value="Chromosome II"/>
</dbReference>
<feature type="transmembrane region" description="Helical" evidence="2">
    <location>
        <begin position="36"/>
        <end position="57"/>
    </location>
</feature>
<dbReference type="EMBL" id="CP090892">
    <property type="protein sequence ID" value="ULU06718.1"/>
    <property type="molecule type" value="Genomic_DNA"/>
</dbReference>
<dbReference type="KEGG" id="cbr:CBG_02546"/>
<evidence type="ECO:0000313" key="4">
    <source>
        <dbReference type="EMBL" id="UMM18651.1"/>
    </source>
</evidence>
<protein>
    <submittedName>
        <fullName evidence="4">Uncharacterized protein</fullName>
    </submittedName>
</protein>
<sequence>MGHRKKRKQSRDDHEEASGDGEGKGAHQRPNCCDTLMLALVCFFIVIVIAVSIPMILTATGNMDIPFIKEKLTVVGNTTSK</sequence>
<evidence type="ECO:0000256" key="2">
    <source>
        <dbReference type="SAM" id="Phobius"/>
    </source>
</evidence>
<keyword evidence="2" id="KW-0812">Transmembrane</keyword>
<keyword evidence="2" id="KW-0472">Membrane</keyword>
<name>A0AAE9E9N7_CAEBR</name>
<organism evidence="4 6">
    <name type="scientific">Caenorhabditis briggsae</name>
    <dbReference type="NCBI Taxonomy" id="6238"/>
    <lineage>
        <taxon>Eukaryota</taxon>
        <taxon>Metazoa</taxon>
        <taxon>Ecdysozoa</taxon>
        <taxon>Nematoda</taxon>
        <taxon>Chromadorea</taxon>
        <taxon>Rhabditida</taxon>
        <taxon>Rhabditina</taxon>
        <taxon>Rhabditomorpha</taxon>
        <taxon>Rhabditoidea</taxon>
        <taxon>Rhabditidae</taxon>
        <taxon>Peloderinae</taxon>
        <taxon>Caenorhabditis</taxon>
    </lineage>
</organism>
<evidence type="ECO:0000313" key="3">
    <source>
        <dbReference type="EMBL" id="ULU06718.1"/>
    </source>
</evidence>
<dbReference type="EMBL" id="CP092621">
    <property type="protein sequence ID" value="UMM18651.1"/>
    <property type="molecule type" value="Genomic_DNA"/>
</dbReference>
<dbReference type="OMA" id="HQRPNCC"/>
<dbReference type="AlphaFoldDB" id="A0AAE9E9N7"/>
<accession>A0AAE9E9N7</accession>
<reference evidence="4 6" key="1">
    <citation type="submission" date="2022-04" db="EMBL/GenBank/DDBJ databases">
        <title>Chromosome-level reference genomes for two strains of Caenorhabditis briggsae: an improved platform for comparative genomics.</title>
        <authorList>
            <person name="Stevens L."/>
            <person name="Andersen E."/>
        </authorList>
    </citation>
    <scope>NUCLEOTIDE SEQUENCE [LARGE SCALE GENOMIC DNA]</scope>
    <source>
        <strain evidence="4">VX34</strain>
        <tissue evidence="4">Whole-organism</tissue>
    </source>
</reference>
<keyword evidence="6" id="KW-1185">Reference proteome</keyword>
<evidence type="ECO:0000313" key="6">
    <source>
        <dbReference type="Proteomes" id="UP000829354"/>
    </source>
</evidence>
<gene>
    <name evidence="3" type="ORF">L3Y34_018496</name>
    <name evidence="4" type="ORF">L5515_014615</name>
</gene>
<feature type="region of interest" description="Disordered" evidence="1">
    <location>
        <begin position="1"/>
        <end position="29"/>
    </location>
</feature>
<keyword evidence="2" id="KW-1133">Transmembrane helix</keyword>
<evidence type="ECO:0000313" key="5">
    <source>
        <dbReference type="Proteomes" id="UP000827892"/>
    </source>
</evidence>
<evidence type="ECO:0000256" key="1">
    <source>
        <dbReference type="SAM" id="MobiDB-lite"/>
    </source>
</evidence>